<organism evidence="6">
    <name type="scientific">uncultured Sulfurovum sp</name>
    <dbReference type="NCBI Taxonomy" id="269237"/>
    <lineage>
        <taxon>Bacteria</taxon>
        <taxon>Pseudomonadati</taxon>
        <taxon>Campylobacterota</taxon>
        <taxon>Epsilonproteobacteria</taxon>
        <taxon>Campylobacterales</taxon>
        <taxon>Sulfurovaceae</taxon>
        <taxon>Sulfurovum</taxon>
        <taxon>environmental samples</taxon>
    </lineage>
</organism>
<dbReference type="InterPro" id="IPR004792">
    <property type="entry name" value="BaiN-like"/>
</dbReference>
<dbReference type="InterPro" id="IPR057661">
    <property type="entry name" value="RsdA/BaiN/AoA(So)_Rossmann"/>
</dbReference>
<dbReference type="Gene3D" id="3.50.50.60">
    <property type="entry name" value="FAD/NAD(P)-binding domain"/>
    <property type="match status" value="1"/>
</dbReference>
<dbReference type="AlphaFoldDB" id="A0A6S6SQV5"/>
<dbReference type="SUPFAM" id="SSF51905">
    <property type="entry name" value="FAD/NAD(P)-binding domain"/>
    <property type="match status" value="1"/>
</dbReference>
<proteinExistence type="predicted"/>
<dbReference type="PANTHER" id="PTHR42887">
    <property type="entry name" value="OS12G0638800 PROTEIN"/>
    <property type="match status" value="1"/>
</dbReference>
<sequence length="406" mass="44619">MTDVVIIGAGASGLVTAIVAGRRGKKVLILEKNNKVGKKLLATGNGKCNIGNQRPTLERFYSHNPKFIAQVFEGYGYQDIKQFFKSIGLELIEAKEGKVFPMSLQASSVVELLISECEQLGIKIICDAKVKKVSFRDNSFSLEYNDINMKSKKLVLATGHCSAPQLGGVMDGIGFARSFGHNIIKDFPTLVQLTSPFKEQYLSRMAGVKVESRVTLNTKSGTIQKQGDVLFTNYGLSGLAILDISRKVMEELKSTPEVTLEIDLMPKMSIEQLHSMMKKSLLKKSLKPLEIWMQGFINKKLILPILEPLKLEDETIGSIASNLEKLEPIVSKIKCFSFKINGNKGYKGAEVATGGIDTKEVEAHSMESKKQKGLYLVGEVLDVDGDRGGFNLHLAWVCGLRAGEAL</sequence>
<feature type="domain" description="RsdA/BaiN/AoA(So)-like insert" evidence="5">
    <location>
        <begin position="188"/>
        <end position="351"/>
    </location>
</feature>
<evidence type="ECO:0000256" key="1">
    <source>
        <dbReference type="ARBA" id="ARBA00001974"/>
    </source>
</evidence>
<name>A0A6S6SQV5_9BACT</name>
<dbReference type="PRINTS" id="PR00411">
    <property type="entry name" value="PNDRDTASEI"/>
</dbReference>
<evidence type="ECO:0000256" key="3">
    <source>
        <dbReference type="ARBA" id="ARBA00022827"/>
    </source>
</evidence>
<dbReference type="Gene3D" id="1.10.8.260">
    <property type="entry name" value="HI0933 insert domain-like"/>
    <property type="match status" value="1"/>
</dbReference>
<feature type="domain" description="RsdA/BaiN/AoA(So)-like Rossmann fold-like" evidence="4">
    <location>
        <begin position="3"/>
        <end position="404"/>
    </location>
</feature>
<dbReference type="SUPFAM" id="SSF160996">
    <property type="entry name" value="HI0933 insert domain-like"/>
    <property type="match status" value="1"/>
</dbReference>
<dbReference type="Gene3D" id="2.40.30.10">
    <property type="entry name" value="Translation factors"/>
    <property type="match status" value="1"/>
</dbReference>
<dbReference type="Pfam" id="PF03486">
    <property type="entry name" value="HI0933_like"/>
    <property type="match status" value="1"/>
</dbReference>
<comment type="cofactor">
    <cofactor evidence="1">
        <name>FAD</name>
        <dbReference type="ChEBI" id="CHEBI:57692"/>
    </cofactor>
</comment>
<dbReference type="PANTHER" id="PTHR42887:SF2">
    <property type="entry name" value="OS12G0638800 PROTEIN"/>
    <property type="match status" value="1"/>
</dbReference>
<reference evidence="6" key="1">
    <citation type="submission" date="2020-01" db="EMBL/GenBank/DDBJ databases">
        <authorList>
            <person name="Meier V. D."/>
            <person name="Meier V D."/>
        </authorList>
    </citation>
    <scope>NUCLEOTIDE SEQUENCE</scope>
    <source>
        <strain evidence="6">HLG_WM_MAG_02</strain>
    </source>
</reference>
<dbReference type="EMBL" id="CACVAZ010000075">
    <property type="protein sequence ID" value="CAA6812839.1"/>
    <property type="molecule type" value="Genomic_DNA"/>
</dbReference>
<evidence type="ECO:0000256" key="2">
    <source>
        <dbReference type="ARBA" id="ARBA00022630"/>
    </source>
</evidence>
<gene>
    <name evidence="6" type="ORF">HELGO_WM39959</name>
</gene>
<dbReference type="Pfam" id="PF22780">
    <property type="entry name" value="HI0933_like_1st"/>
    <property type="match status" value="1"/>
</dbReference>
<dbReference type="InterPro" id="IPR055178">
    <property type="entry name" value="RsdA/BaiN/AoA(So)-like_dom"/>
</dbReference>
<evidence type="ECO:0000259" key="4">
    <source>
        <dbReference type="Pfam" id="PF03486"/>
    </source>
</evidence>
<keyword evidence="3" id="KW-0274">FAD</keyword>
<dbReference type="InterPro" id="IPR023166">
    <property type="entry name" value="BaiN-like_dom_sf"/>
</dbReference>
<evidence type="ECO:0000259" key="5">
    <source>
        <dbReference type="Pfam" id="PF22780"/>
    </source>
</evidence>
<evidence type="ECO:0000313" key="6">
    <source>
        <dbReference type="EMBL" id="CAA6812839.1"/>
    </source>
</evidence>
<dbReference type="InterPro" id="IPR036188">
    <property type="entry name" value="FAD/NAD-bd_sf"/>
</dbReference>
<dbReference type="NCBIfam" id="TIGR00275">
    <property type="entry name" value="aminoacetone oxidase family FAD-binding enzyme"/>
    <property type="match status" value="1"/>
</dbReference>
<protein>
    <submittedName>
        <fullName evidence="6">NAD(FAD)-utilizing dehydrogenases</fullName>
    </submittedName>
</protein>
<keyword evidence="2" id="KW-0285">Flavoprotein</keyword>
<accession>A0A6S6SQV5</accession>